<feature type="domain" description="TOD1/MUCI70 glycosyltransferase-like" evidence="3">
    <location>
        <begin position="164"/>
        <end position="459"/>
    </location>
</feature>
<evidence type="ECO:0000313" key="4">
    <source>
        <dbReference type="EMBL" id="EPS72834.1"/>
    </source>
</evidence>
<sequence length="475" mass="54290">MASSVLSAKVSNEDPEDPPGQYRIQVPRKRRRLRAPRRFDSKRHPLAVFCSWWQVLVVLLAAALLIYEAFKLGGFEWFTPSPLLQIEKAESGVNRKSRGSLDRLEPTTRVFRGVRQPCLKLLPPEELELLDIPEEKESHTPVKKLVYLTEPDGNGKWKFNSSEPSPQDTRFNSFTGFQTLDQRNRSFQVTERAEVPCGFYSEAGGFRISDDDRSYMQMCKVVVSTCAFGGGDDLYQPIGMTNASLQKVCYVAFWDEITLAAQESVGIKVDPNHFIGKWRIVIVNDLPFRDQRLNGKIPKMLPHRLFPNARYSIWVDSKSQFRRDPLGVLEALLWRSNQELGISEHGARSSVYDEAKAVVKKNKARPEEVDIQIAQYRLDGLPEDKRLDGKKALSEASIILRKHSSATNLFACLWFNEVVRFTSRDQLSFPYVRWRLKGLVDINMFPVCIRKDMVNSIGHVRKAKPLFSPTVELSP</sequence>
<evidence type="ECO:0000256" key="2">
    <source>
        <dbReference type="SAM" id="Phobius"/>
    </source>
</evidence>
<feature type="region of interest" description="Disordered" evidence="1">
    <location>
        <begin position="1"/>
        <end position="22"/>
    </location>
</feature>
<keyword evidence="2" id="KW-0812">Transmembrane</keyword>
<feature type="compositionally biased region" description="Polar residues" evidence="1">
    <location>
        <begin position="1"/>
        <end position="10"/>
    </location>
</feature>
<reference evidence="4 5" key="1">
    <citation type="journal article" date="2013" name="BMC Genomics">
        <title>The miniature genome of a carnivorous plant Genlisea aurea contains a low number of genes and short non-coding sequences.</title>
        <authorList>
            <person name="Leushkin E.V."/>
            <person name="Sutormin R.A."/>
            <person name="Nabieva E.R."/>
            <person name="Penin A.A."/>
            <person name="Kondrashov A.S."/>
            <person name="Logacheva M.D."/>
        </authorList>
    </citation>
    <scope>NUCLEOTIDE SEQUENCE [LARGE SCALE GENOMIC DNA]</scope>
</reference>
<keyword evidence="2" id="KW-1133">Transmembrane helix</keyword>
<evidence type="ECO:0000313" key="5">
    <source>
        <dbReference type="Proteomes" id="UP000015453"/>
    </source>
</evidence>
<proteinExistence type="predicted"/>
<dbReference type="EMBL" id="AUSU01000673">
    <property type="protein sequence ID" value="EPS72834.1"/>
    <property type="molecule type" value="Genomic_DNA"/>
</dbReference>
<feature type="transmembrane region" description="Helical" evidence="2">
    <location>
        <begin position="46"/>
        <end position="67"/>
    </location>
</feature>
<dbReference type="Proteomes" id="UP000015453">
    <property type="component" value="Unassembled WGS sequence"/>
</dbReference>
<protein>
    <recommendedName>
        <fullName evidence="3">TOD1/MUCI70 glycosyltransferase-like domain-containing protein</fullName>
    </recommendedName>
</protein>
<evidence type="ECO:0000259" key="3">
    <source>
        <dbReference type="Pfam" id="PF04765"/>
    </source>
</evidence>
<dbReference type="PANTHER" id="PTHR12956">
    <property type="entry name" value="ALKALINE CERAMIDASE-RELATED"/>
    <property type="match status" value="1"/>
</dbReference>
<dbReference type="AlphaFoldDB" id="S8CZE5"/>
<accession>S8CZE5</accession>
<dbReference type="InterPro" id="IPR006852">
    <property type="entry name" value="TOD1_MUCI70"/>
</dbReference>
<keyword evidence="2" id="KW-0472">Membrane</keyword>
<dbReference type="Pfam" id="PF04765">
    <property type="entry name" value="TOD1_MUCI70"/>
    <property type="match status" value="1"/>
</dbReference>
<dbReference type="OrthoDB" id="1905162at2759"/>
<comment type="caution">
    <text evidence="4">The sequence shown here is derived from an EMBL/GenBank/DDBJ whole genome shotgun (WGS) entry which is preliminary data.</text>
</comment>
<organism evidence="4 5">
    <name type="scientific">Genlisea aurea</name>
    <dbReference type="NCBI Taxonomy" id="192259"/>
    <lineage>
        <taxon>Eukaryota</taxon>
        <taxon>Viridiplantae</taxon>
        <taxon>Streptophyta</taxon>
        <taxon>Embryophyta</taxon>
        <taxon>Tracheophyta</taxon>
        <taxon>Spermatophyta</taxon>
        <taxon>Magnoliopsida</taxon>
        <taxon>eudicotyledons</taxon>
        <taxon>Gunneridae</taxon>
        <taxon>Pentapetalae</taxon>
        <taxon>asterids</taxon>
        <taxon>lamiids</taxon>
        <taxon>Lamiales</taxon>
        <taxon>Lentibulariaceae</taxon>
        <taxon>Genlisea</taxon>
    </lineage>
</organism>
<name>S8CZE5_9LAMI</name>
<dbReference type="PANTHER" id="PTHR12956:SF17">
    <property type="entry name" value="OS01G0749100 PROTEIN"/>
    <property type="match status" value="1"/>
</dbReference>
<dbReference type="InterPro" id="IPR048354">
    <property type="entry name" value="TOD1_MUCI70_glycTrfase_dom"/>
</dbReference>
<keyword evidence="5" id="KW-1185">Reference proteome</keyword>
<evidence type="ECO:0000256" key="1">
    <source>
        <dbReference type="SAM" id="MobiDB-lite"/>
    </source>
</evidence>
<gene>
    <name evidence="4" type="ORF">M569_01921</name>
</gene>